<reference evidence="2" key="2">
    <citation type="journal article" date="2017" name="J. Med. Entomol.">
        <title>Transcriptome Analysis of the Triatoma infestans (Hemiptera: Reduviidae) Integument.</title>
        <authorList>
            <person name="Calderon-Fernandez G.M."/>
            <person name="Moriconi D.E."/>
            <person name="Dulbecco A.B."/>
            <person name="Juarez M.P."/>
        </authorList>
    </citation>
    <scope>NUCLEOTIDE SEQUENCE</scope>
    <source>
        <strain evidence="2">Int1</strain>
        <tissue evidence="2">Integument</tissue>
    </source>
</reference>
<dbReference type="EMBL" id="GEMB01008058">
    <property type="protein sequence ID" value="JAR95406.1"/>
    <property type="molecule type" value="Transcribed_RNA"/>
</dbReference>
<accession>A0A170TW76</accession>
<name>A0A170TW76_TRIIF</name>
<feature type="non-terminal residue" evidence="2">
    <location>
        <position position="147"/>
    </location>
</feature>
<evidence type="ECO:0000313" key="2">
    <source>
        <dbReference type="EMBL" id="JAR95406.1"/>
    </source>
</evidence>
<sequence length="147" mass="16814">MIINGMSSELVTACMFCLLCATHTHCASHHVDNDSYSTLQYNDEGGGHHSSINNVFIPKNVVRKVREIDRINKDDYIKRVFKEFGDGEIMYKEGFERLILSLQHPNEHNHLEDNPHEKEGTSVTPQSCWSLNTSKEAVTKSEYKELC</sequence>
<evidence type="ECO:0000256" key="1">
    <source>
        <dbReference type="SAM" id="SignalP"/>
    </source>
</evidence>
<organism evidence="2">
    <name type="scientific">Triatoma infestans</name>
    <name type="common">Assassin bug</name>
    <dbReference type="NCBI Taxonomy" id="30076"/>
    <lineage>
        <taxon>Eukaryota</taxon>
        <taxon>Metazoa</taxon>
        <taxon>Ecdysozoa</taxon>
        <taxon>Arthropoda</taxon>
        <taxon>Hexapoda</taxon>
        <taxon>Insecta</taxon>
        <taxon>Pterygota</taxon>
        <taxon>Neoptera</taxon>
        <taxon>Paraneoptera</taxon>
        <taxon>Hemiptera</taxon>
        <taxon>Heteroptera</taxon>
        <taxon>Panheteroptera</taxon>
        <taxon>Cimicomorpha</taxon>
        <taxon>Reduviidae</taxon>
        <taxon>Triatominae</taxon>
        <taxon>Triatoma</taxon>
    </lineage>
</organism>
<feature type="signal peptide" evidence="1">
    <location>
        <begin position="1"/>
        <end position="26"/>
    </location>
</feature>
<reference evidence="2" key="1">
    <citation type="submission" date="2016-04" db="EMBL/GenBank/DDBJ databases">
        <authorList>
            <person name="Calderon-Fernandez G.M.Sr."/>
        </authorList>
    </citation>
    <scope>NUCLEOTIDE SEQUENCE</scope>
    <source>
        <strain evidence="2">Int1</strain>
        <tissue evidence="2">Integument</tissue>
    </source>
</reference>
<proteinExistence type="predicted"/>
<dbReference type="AlphaFoldDB" id="A0A170TW76"/>
<keyword evidence="1" id="KW-0732">Signal</keyword>
<protein>
    <submittedName>
        <fullName evidence="2">Zinc transporter foi</fullName>
    </submittedName>
</protein>
<feature type="chain" id="PRO_5007904411" evidence="1">
    <location>
        <begin position="27"/>
        <end position="147"/>
    </location>
</feature>